<dbReference type="RefSeq" id="WP_009453002.1">
    <property type="nucleotide sequence ID" value="NZ_AMSI01000038.1"/>
</dbReference>
<dbReference type="Proteomes" id="UP000007374">
    <property type="component" value="Unassembled WGS sequence"/>
</dbReference>
<name>K2PFT0_9HYPH</name>
<comment type="caution">
    <text evidence="2">The sequence shown here is derived from an EMBL/GenBank/DDBJ whole genome shotgun (WGS) entry which is preliminary data.</text>
</comment>
<dbReference type="EMBL" id="AMSI01000038">
    <property type="protein sequence ID" value="EKF39862.1"/>
    <property type="molecule type" value="Genomic_DNA"/>
</dbReference>
<reference evidence="2 3" key="1">
    <citation type="journal article" date="2012" name="J. Bacteriol.">
        <title>Genome Sequence of Nitratireductor indicus Type Strain C115.</title>
        <authorList>
            <person name="Lai Q."/>
            <person name="Li G."/>
            <person name="Yu Z."/>
            <person name="Shao Z."/>
        </authorList>
    </citation>
    <scope>NUCLEOTIDE SEQUENCE [LARGE SCALE GENOMIC DNA]</scope>
    <source>
        <strain evidence="2 3">C115</strain>
    </source>
</reference>
<organism evidence="2 3">
    <name type="scientific">Nitratireductor indicus C115</name>
    <dbReference type="NCBI Taxonomy" id="1231190"/>
    <lineage>
        <taxon>Bacteria</taxon>
        <taxon>Pseudomonadati</taxon>
        <taxon>Pseudomonadota</taxon>
        <taxon>Alphaproteobacteria</taxon>
        <taxon>Hyphomicrobiales</taxon>
        <taxon>Phyllobacteriaceae</taxon>
        <taxon>Nitratireductor</taxon>
    </lineage>
</organism>
<accession>K2PFT0</accession>
<keyword evidence="3" id="KW-1185">Reference proteome</keyword>
<feature type="transmembrane region" description="Helical" evidence="1">
    <location>
        <begin position="106"/>
        <end position="128"/>
    </location>
</feature>
<keyword evidence="1" id="KW-0812">Transmembrane</keyword>
<proteinExistence type="predicted"/>
<dbReference type="OrthoDB" id="7859798at2"/>
<evidence type="ECO:0000313" key="2">
    <source>
        <dbReference type="EMBL" id="EKF39862.1"/>
    </source>
</evidence>
<evidence type="ECO:0000313" key="3">
    <source>
        <dbReference type="Proteomes" id="UP000007374"/>
    </source>
</evidence>
<protein>
    <submittedName>
        <fullName evidence="2">Uncharacterized protein</fullName>
    </submittedName>
</protein>
<keyword evidence="1" id="KW-1133">Transmembrane helix</keyword>
<dbReference type="eggNOG" id="ENOG5033F7W">
    <property type="taxonomic scope" value="Bacteria"/>
</dbReference>
<evidence type="ECO:0000256" key="1">
    <source>
        <dbReference type="SAM" id="Phobius"/>
    </source>
</evidence>
<dbReference type="AlphaFoldDB" id="K2PFT0"/>
<keyword evidence="1" id="KW-0472">Membrane</keyword>
<sequence length="129" mass="14297">MASYKFKVGKAPLDDIGRGRVRIHYSRRNGAKRFTVFRISNGDVFFLASVLGHEEEDDKILLDIDQRADLSVDENGSIELTLTRVGFCGRVRWYLSVPDPAVHVPAWLAVWSVALGALGLILGSISLAR</sequence>
<gene>
    <name evidence="2" type="ORF">NA8A_23799</name>
</gene>
<dbReference type="STRING" id="721133.SAMN05216176_1283"/>